<organism evidence="3 4">
    <name type="scientific">Sphingomonas swuensis</name>
    <dbReference type="NCBI Taxonomy" id="977800"/>
    <lineage>
        <taxon>Bacteria</taxon>
        <taxon>Pseudomonadati</taxon>
        <taxon>Pseudomonadota</taxon>
        <taxon>Alphaproteobacteria</taxon>
        <taxon>Sphingomonadales</taxon>
        <taxon>Sphingomonadaceae</taxon>
        <taxon>Sphingomonas</taxon>
    </lineage>
</organism>
<protein>
    <submittedName>
        <fullName evidence="3">Exopolyphosphatase</fullName>
    </submittedName>
</protein>
<dbReference type="Gene3D" id="3.30.420.150">
    <property type="entry name" value="Exopolyphosphatase. Domain 2"/>
    <property type="match status" value="1"/>
</dbReference>
<evidence type="ECO:0000313" key="3">
    <source>
        <dbReference type="EMBL" id="GAA4014678.1"/>
    </source>
</evidence>
<dbReference type="PANTHER" id="PTHR30005:SF0">
    <property type="entry name" value="RETROGRADE REGULATION PROTEIN 2"/>
    <property type="match status" value="1"/>
</dbReference>
<dbReference type="SUPFAM" id="SSF53067">
    <property type="entry name" value="Actin-like ATPase domain"/>
    <property type="match status" value="2"/>
</dbReference>
<dbReference type="PANTHER" id="PTHR30005">
    <property type="entry name" value="EXOPOLYPHOSPHATASE"/>
    <property type="match status" value="1"/>
</dbReference>
<dbReference type="Proteomes" id="UP001500235">
    <property type="component" value="Unassembled WGS sequence"/>
</dbReference>
<comment type="caution">
    <text evidence="3">The sequence shown here is derived from an EMBL/GenBank/DDBJ whole genome shotgun (WGS) entry which is preliminary data.</text>
</comment>
<dbReference type="CDD" id="cd24052">
    <property type="entry name" value="ASKHA_NBD_HpPPX-GppA-like"/>
    <property type="match status" value="1"/>
</dbReference>
<evidence type="ECO:0000259" key="2">
    <source>
        <dbReference type="Pfam" id="PF21697"/>
    </source>
</evidence>
<dbReference type="EMBL" id="BAABBQ010000001">
    <property type="protein sequence ID" value="GAA4014678.1"/>
    <property type="molecule type" value="Genomic_DNA"/>
</dbReference>
<dbReference type="Pfam" id="PF02541">
    <property type="entry name" value="Ppx-GppA"/>
    <property type="match status" value="1"/>
</dbReference>
<feature type="domain" description="Exopolyphosphatase C-terminal" evidence="2">
    <location>
        <begin position="338"/>
        <end position="480"/>
    </location>
</feature>
<dbReference type="RefSeq" id="WP_344706422.1">
    <property type="nucleotide sequence ID" value="NZ_BAABBQ010000001.1"/>
</dbReference>
<dbReference type="InterPro" id="IPR003695">
    <property type="entry name" value="Ppx_GppA_N"/>
</dbReference>
<dbReference type="Gene3D" id="3.30.420.40">
    <property type="match status" value="1"/>
</dbReference>
<dbReference type="Gene3D" id="1.10.3210.10">
    <property type="entry name" value="Hypothetical protein af1432"/>
    <property type="match status" value="1"/>
</dbReference>
<gene>
    <name evidence="3" type="primary">ppx</name>
    <name evidence="3" type="ORF">GCM10022280_11500</name>
</gene>
<sequence>MSKSPPPVGIIDIGSNSVRFVAFAGSQRVPSTLFNEKVAAGLGRELATTGRLPEKAMEQAVAALARFRLLAKEVKLKTLHVVATAAVRDAENGEDFLKAARKAGIDPQVISGEEEARLSALGVISAIPGARGVVADLGGGSLELTPVVDGKPGQGISLPLGVLRLGSDASAKAIAAMLRKNLPPAILSAGAERTLYLVGGSFRAFVQLDQQEAAFPLRIVHGHSVDQVRARELRQLVRGMTPEEIKRRYGLSATRSQTLGAASAVLEALFKVLEPARAVASAYGLREGLLYDHLSPDIQSEDPLLAATLEAGEKLGRFGDHGAELDRWIAPLFPDDDKAARRLRLAACLLADVAWEAHPDFRALWAVDMGVHGNWVGINAEGRTVIGRTLWSAFGGDGPFDGRLADLVEQRVLEHAGQWGAAIRLAQRLSGGTEKLLERTSVRLEEGEVVLSLTRKDRAIYSDVTARRHRQLAALMGYSARVEES</sequence>
<evidence type="ECO:0000313" key="4">
    <source>
        <dbReference type="Proteomes" id="UP001500235"/>
    </source>
</evidence>
<dbReference type="InterPro" id="IPR050273">
    <property type="entry name" value="GppA/Ppx_hydrolase"/>
</dbReference>
<dbReference type="InterPro" id="IPR048951">
    <property type="entry name" value="Ppx_C"/>
</dbReference>
<accession>A0ABP7SPK5</accession>
<feature type="domain" description="Ppx/GppA phosphatase N-terminal" evidence="1">
    <location>
        <begin position="30"/>
        <end position="294"/>
    </location>
</feature>
<evidence type="ECO:0000259" key="1">
    <source>
        <dbReference type="Pfam" id="PF02541"/>
    </source>
</evidence>
<reference evidence="4" key="1">
    <citation type="journal article" date="2019" name="Int. J. Syst. Evol. Microbiol.">
        <title>The Global Catalogue of Microorganisms (GCM) 10K type strain sequencing project: providing services to taxonomists for standard genome sequencing and annotation.</title>
        <authorList>
            <consortium name="The Broad Institute Genomics Platform"/>
            <consortium name="The Broad Institute Genome Sequencing Center for Infectious Disease"/>
            <person name="Wu L."/>
            <person name="Ma J."/>
        </authorList>
    </citation>
    <scope>NUCLEOTIDE SEQUENCE [LARGE SCALE GENOMIC DNA]</scope>
    <source>
        <strain evidence="4">JCM 17563</strain>
    </source>
</reference>
<dbReference type="Pfam" id="PF21697">
    <property type="entry name" value="Ppx_C"/>
    <property type="match status" value="1"/>
</dbReference>
<name>A0ABP7SPK5_9SPHN</name>
<keyword evidence="4" id="KW-1185">Reference proteome</keyword>
<proteinExistence type="predicted"/>
<dbReference type="InterPro" id="IPR043129">
    <property type="entry name" value="ATPase_NBD"/>
</dbReference>